<feature type="region of interest" description="Disordered" evidence="1">
    <location>
        <begin position="226"/>
        <end position="371"/>
    </location>
</feature>
<accession>A0A7R8ZJC8</accession>
<dbReference type="InterPro" id="IPR000980">
    <property type="entry name" value="SH2"/>
</dbReference>
<dbReference type="InterPro" id="IPR006019">
    <property type="entry name" value="PID_Shc-like"/>
</dbReference>
<dbReference type="OrthoDB" id="5914531at2759"/>
<evidence type="ECO:0000256" key="1">
    <source>
        <dbReference type="SAM" id="MobiDB-lite"/>
    </source>
</evidence>
<proteinExistence type="predicted"/>
<dbReference type="InterPro" id="IPR011993">
    <property type="entry name" value="PH-like_dom_sf"/>
</dbReference>
<dbReference type="SUPFAM" id="SSF55550">
    <property type="entry name" value="SH2 domain"/>
    <property type="match status" value="1"/>
</dbReference>
<dbReference type="SUPFAM" id="SSF50729">
    <property type="entry name" value="PH domain-like"/>
    <property type="match status" value="1"/>
</dbReference>
<reference evidence="2" key="1">
    <citation type="submission" date="2020-11" db="EMBL/GenBank/DDBJ databases">
        <authorList>
            <person name="Tran Van P."/>
        </authorList>
    </citation>
    <scope>NUCLEOTIDE SEQUENCE</scope>
</reference>
<organism evidence="2">
    <name type="scientific">Cyprideis torosa</name>
    <dbReference type="NCBI Taxonomy" id="163714"/>
    <lineage>
        <taxon>Eukaryota</taxon>
        <taxon>Metazoa</taxon>
        <taxon>Ecdysozoa</taxon>
        <taxon>Arthropoda</taxon>
        <taxon>Crustacea</taxon>
        <taxon>Oligostraca</taxon>
        <taxon>Ostracoda</taxon>
        <taxon>Podocopa</taxon>
        <taxon>Podocopida</taxon>
        <taxon>Cytherocopina</taxon>
        <taxon>Cytheroidea</taxon>
        <taxon>Cytherideidae</taxon>
        <taxon>Cyprideis</taxon>
    </lineage>
</organism>
<dbReference type="Pfam" id="PF00017">
    <property type="entry name" value="SH2"/>
    <property type="match status" value="1"/>
</dbReference>
<dbReference type="Gene3D" id="3.30.505.10">
    <property type="entry name" value="SH2 domain"/>
    <property type="match status" value="1"/>
</dbReference>
<feature type="compositionally biased region" description="Low complexity" evidence="1">
    <location>
        <begin position="266"/>
        <end position="283"/>
    </location>
</feature>
<dbReference type="GO" id="GO:0005886">
    <property type="term" value="C:plasma membrane"/>
    <property type="evidence" value="ECO:0007669"/>
    <property type="project" value="TreeGrafter"/>
</dbReference>
<gene>
    <name evidence="2" type="ORF">CTOB1V02_LOCUS3856</name>
</gene>
<dbReference type="GO" id="GO:0035556">
    <property type="term" value="P:intracellular signal transduction"/>
    <property type="evidence" value="ECO:0007669"/>
    <property type="project" value="InterPro"/>
</dbReference>
<dbReference type="AlphaFoldDB" id="A0A7R8ZJC8"/>
<dbReference type="SMART" id="SM00462">
    <property type="entry name" value="PTB"/>
    <property type="match status" value="1"/>
</dbReference>
<protein>
    <submittedName>
        <fullName evidence="2">Uncharacterized protein</fullName>
    </submittedName>
</protein>
<dbReference type="InterPro" id="IPR006020">
    <property type="entry name" value="PTB/PI_dom"/>
</dbReference>
<evidence type="ECO:0000313" key="2">
    <source>
        <dbReference type="EMBL" id="CAD7225928.1"/>
    </source>
</evidence>
<dbReference type="GO" id="GO:0030971">
    <property type="term" value="F:receptor tyrosine kinase binding"/>
    <property type="evidence" value="ECO:0007669"/>
    <property type="project" value="TreeGrafter"/>
</dbReference>
<dbReference type="InterPro" id="IPR036860">
    <property type="entry name" value="SH2_dom_sf"/>
</dbReference>
<dbReference type="PRINTS" id="PR00401">
    <property type="entry name" value="SH2DOMAIN"/>
</dbReference>
<dbReference type="CDD" id="cd09925">
    <property type="entry name" value="SH2_SHC"/>
    <property type="match status" value="1"/>
</dbReference>
<dbReference type="Pfam" id="PF00640">
    <property type="entry name" value="PID"/>
    <property type="match status" value="1"/>
</dbReference>
<dbReference type="EMBL" id="OB660695">
    <property type="protein sequence ID" value="CAD7225928.1"/>
    <property type="molecule type" value="Genomic_DNA"/>
</dbReference>
<feature type="compositionally biased region" description="Polar residues" evidence="1">
    <location>
        <begin position="289"/>
        <end position="299"/>
    </location>
</feature>
<dbReference type="InterPro" id="IPR051235">
    <property type="entry name" value="CEP152/SHC-Transforming"/>
</dbReference>
<dbReference type="InterPro" id="IPR035676">
    <property type="entry name" value="SHC_SH2"/>
</dbReference>
<name>A0A7R8ZJC8_9CRUS</name>
<dbReference type="PANTHER" id="PTHR10337:SF11">
    <property type="entry name" value="DSHC PROTEIN"/>
    <property type="match status" value="1"/>
</dbReference>
<dbReference type="PRINTS" id="PR00629">
    <property type="entry name" value="SHCPIDOMAIN"/>
</dbReference>
<sequence>MAMSNASESLSQQEKCLMESGLVYKVRFVGSLSINVSMKSLSYESRLDVAVECIRLACEAAKGPLPGDWRRKTTSQTEEHRRLLSETIGREPNLEHTWEEVEMKVTASRVSLCTCKTREVIASHEMPSISFASAGDAETSAYVAYVAKDEKHGRTCFVLECGSGLSVQVINALGQAFQLRYREVCKQQSTKASVQNLAPLSQVAPSSLLAGSSLDVNENEAEYYNDMPGKVPPDISRVKLTANPPPPSPGLVASPRSVAVPKKNPSHSNNNLPSSLSTGGSSSDLIDFNSESRNPSNNGGKIPPLYMNEPALQASSDKDPFDMQPFGPQSTGGGPTPFTPLPSASPMPSPHPKALPRTRHPKTPSATPLESEPWFFGPVSRSEAEALVVRDGEFLVRESQGIRGQYVLTGMNAGCRKHLLLVDPEGVVRTKDRAFDSVSHLIRFHRDNALPIVSADSELFLLRPARKPARV</sequence>
<dbReference type="PANTHER" id="PTHR10337">
    <property type="entry name" value="SHC TRANSFORMING PROTEIN"/>
    <property type="match status" value="1"/>
</dbReference>
<dbReference type="Gene3D" id="2.30.29.30">
    <property type="entry name" value="Pleckstrin-homology domain (PH domain)/Phosphotyrosine-binding domain (PTB)"/>
    <property type="match status" value="1"/>
</dbReference>
<dbReference type="SMART" id="SM00252">
    <property type="entry name" value="SH2"/>
    <property type="match status" value="1"/>
</dbReference>
<dbReference type="PROSITE" id="PS50001">
    <property type="entry name" value="SH2"/>
    <property type="match status" value="1"/>
</dbReference>
<dbReference type="PROSITE" id="PS01179">
    <property type="entry name" value="PID"/>
    <property type="match status" value="1"/>
</dbReference>
<dbReference type="GO" id="GO:0007169">
    <property type="term" value="P:cell surface receptor protein tyrosine kinase signaling pathway"/>
    <property type="evidence" value="ECO:0007669"/>
    <property type="project" value="TreeGrafter"/>
</dbReference>
<feature type="compositionally biased region" description="Pro residues" evidence="1">
    <location>
        <begin position="337"/>
        <end position="353"/>
    </location>
</feature>